<comment type="caution">
    <text evidence="1">The sequence shown here is derived from an EMBL/GenBank/DDBJ whole genome shotgun (WGS) entry which is preliminary data.</text>
</comment>
<evidence type="ECO:0000313" key="1">
    <source>
        <dbReference type="EMBL" id="MEJ5863648.1"/>
    </source>
</evidence>
<keyword evidence="2" id="KW-1185">Reference proteome</keyword>
<reference evidence="1 2" key="1">
    <citation type="submission" date="2024-02" db="EMBL/GenBank/DDBJ databases">
        <title>Identification of pathogenicity and growth-promoting function of Pseudomonas putida variant.</title>
        <authorList>
            <person name="Sun J."/>
        </authorList>
    </citation>
    <scope>NUCLEOTIDE SEQUENCE [LARGE SCALE GENOMIC DNA]</scope>
    <source>
        <strain evidence="1 2">A03</strain>
    </source>
</reference>
<dbReference type="RefSeq" id="WP_339599205.1">
    <property type="nucleotide sequence ID" value="NZ_JBBHLC010000023.1"/>
</dbReference>
<proteinExistence type="predicted"/>
<gene>
    <name evidence="1" type="ORF">V7S98_10470</name>
</gene>
<evidence type="ECO:0000313" key="2">
    <source>
        <dbReference type="Proteomes" id="UP001380290"/>
    </source>
</evidence>
<name>A0ABU8QSP4_9PSED</name>
<protein>
    <submittedName>
        <fullName evidence="1">Uncharacterized protein</fullName>
    </submittedName>
</protein>
<sequence>MTVWLVVSILALVLSPLALLRPSRKQSQQMSLRLEGRRMGLMMQMAPQQWPHWLQSTPPSPCPQYHRARRRGRTDSWCYWQTSPGVWCNQWREACTDARLAQVFARLPATVYKVEADTRMIALCWSERGEPAVLHDIAYALETLA</sequence>
<accession>A0ABU8QSP4</accession>
<dbReference type="Proteomes" id="UP001380290">
    <property type="component" value="Unassembled WGS sequence"/>
</dbReference>
<organism evidence="1 2">
    <name type="scientific">Pseudomonas farsensis</name>
    <dbReference type="NCBI Taxonomy" id="2745492"/>
    <lineage>
        <taxon>Bacteria</taxon>
        <taxon>Pseudomonadati</taxon>
        <taxon>Pseudomonadota</taxon>
        <taxon>Gammaproteobacteria</taxon>
        <taxon>Pseudomonadales</taxon>
        <taxon>Pseudomonadaceae</taxon>
        <taxon>Pseudomonas</taxon>
    </lineage>
</organism>
<dbReference type="EMBL" id="JBBHLC010000023">
    <property type="protein sequence ID" value="MEJ5863648.1"/>
    <property type="molecule type" value="Genomic_DNA"/>
</dbReference>